<reference evidence="1" key="2">
    <citation type="submission" date="2021-02" db="EMBL/GenBank/DDBJ databases">
        <authorList>
            <person name="Kimball J.A."/>
            <person name="Haas M.W."/>
            <person name="Macchietto M."/>
            <person name="Kono T."/>
            <person name="Duquette J."/>
            <person name="Shao M."/>
        </authorList>
    </citation>
    <scope>NUCLEOTIDE SEQUENCE</scope>
    <source>
        <tissue evidence="1">Fresh leaf tissue</tissue>
    </source>
</reference>
<evidence type="ECO:0000313" key="1">
    <source>
        <dbReference type="EMBL" id="KAG8087705.1"/>
    </source>
</evidence>
<gene>
    <name evidence="1" type="ORF">GUJ93_ZPchr0010g11177</name>
</gene>
<name>A0A8J5WBK3_ZIZPA</name>
<sequence length="86" mass="10089">MRRISEKGVVDTMKAFASSVLLLWEKHMLEGRQGMMANKYMDSDLRVMERDEQSMRKALDAQSKKLALVSSRWYKTVIHQLKVKWG</sequence>
<dbReference type="AlphaFoldDB" id="A0A8J5WBK3"/>
<reference evidence="1" key="1">
    <citation type="journal article" date="2021" name="bioRxiv">
        <title>Whole Genome Assembly and Annotation of Northern Wild Rice, Zizania palustris L., Supports a Whole Genome Duplication in the Zizania Genus.</title>
        <authorList>
            <person name="Haas M."/>
            <person name="Kono T."/>
            <person name="Macchietto M."/>
            <person name="Millas R."/>
            <person name="McGilp L."/>
            <person name="Shao M."/>
            <person name="Duquette J."/>
            <person name="Hirsch C.N."/>
            <person name="Kimball J."/>
        </authorList>
    </citation>
    <scope>NUCLEOTIDE SEQUENCE</scope>
    <source>
        <tissue evidence="1">Fresh leaf tissue</tissue>
    </source>
</reference>
<organism evidence="1 2">
    <name type="scientific">Zizania palustris</name>
    <name type="common">Northern wild rice</name>
    <dbReference type="NCBI Taxonomy" id="103762"/>
    <lineage>
        <taxon>Eukaryota</taxon>
        <taxon>Viridiplantae</taxon>
        <taxon>Streptophyta</taxon>
        <taxon>Embryophyta</taxon>
        <taxon>Tracheophyta</taxon>
        <taxon>Spermatophyta</taxon>
        <taxon>Magnoliopsida</taxon>
        <taxon>Liliopsida</taxon>
        <taxon>Poales</taxon>
        <taxon>Poaceae</taxon>
        <taxon>BOP clade</taxon>
        <taxon>Oryzoideae</taxon>
        <taxon>Oryzeae</taxon>
        <taxon>Zizaniinae</taxon>
        <taxon>Zizania</taxon>
    </lineage>
</organism>
<comment type="caution">
    <text evidence="1">The sequence shown here is derived from an EMBL/GenBank/DDBJ whole genome shotgun (WGS) entry which is preliminary data.</text>
</comment>
<accession>A0A8J5WBK3</accession>
<protein>
    <submittedName>
        <fullName evidence="1">Uncharacterized protein</fullName>
    </submittedName>
</protein>
<evidence type="ECO:0000313" key="2">
    <source>
        <dbReference type="Proteomes" id="UP000729402"/>
    </source>
</evidence>
<keyword evidence="2" id="KW-1185">Reference proteome</keyword>
<proteinExistence type="predicted"/>
<dbReference type="EMBL" id="JAAALK010000082">
    <property type="protein sequence ID" value="KAG8087705.1"/>
    <property type="molecule type" value="Genomic_DNA"/>
</dbReference>
<dbReference type="Proteomes" id="UP000729402">
    <property type="component" value="Unassembled WGS sequence"/>
</dbReference>